<gene>
    <name evidence="1" type="ORF">GMARGA_LOCUS8689</name>
</gene>
<evidence type="ECO:0000313" key="2">
    <source>
        <dbReference type="Proteomes" id="UP000789901"/>
    </source>
</evidence>
<evidence type="ECO:0000313" key="1">
    <source>
        <dbReference type="EMBL" id="CAG8638039.1"/>
    </source>
</evidence>
<proteinExistence type="predicted"/>
<organism evidence="1 2">
    <name type="scientific">Gigaspora margarita</name>
    <dbReference type="NCBI Taxonomy" id="4874"/>
    <lineage>
        <taxon>Eukaryota</taxon>
        <taxon>Fungi</taxon>
        <taxon>Fungi incertae sedis</taxon>
        <taxon>Mucoromycota</taxon>
        <taxon>Glomeromycotina</taxon>
        <taxon>Glomeromycetes</taxon>
        <taxon>Diversisporales</taxon>
        <taxon>Gigasporaceae</taxon>
        <taxon>Gigaspora</taxon>
    </lineage>
</organism>
<accession>A0ABN7UQ13</accession>
<comment type="caution">
    <text evidence="1">The sequence shown here is derived from an EMBL/GenBank/DDBJ whole genome shotgun (WGS) entry which is preliminary data.</text>
</comment>
<keyword evidence="2" id="KW-1185">Reference proteome</keyword>
<reference evidence="1 2" key="1">
    <citation type="submission" date="2021-06" db="EMBL/GenBank/DDBJ databases">
        <authorList>
            <person name="Kallberg Y."/>
            <person name="Tangrot J."/>
            <person name="Rosling A."/>
        </authorList>
    </citation>
    <scope>NUCLEOTIDE SEQUENCE [LARGE SCALE GENOMIC DNA]</scope>
    <source>
        <strain evidence="1 2">120-4 pot B 10/14</strain>
    </source>
</reference>
<dbReference type="Proteomes" id="UP000789901">
    <property type="component" value="Unassembled WGS sequence"/>
</dbReference>
<sequence>MSMGCCCETEISLPVGLGNIGQTTSGLEMFLPEVNSLIISAQIFSKF</sequence>
<name>A0ABN7UQ13_GIGMA</name>
<dbReference type="EMBL" id="CAJVQB010004516">
    <property type="protein sequence ID" value="CAG8638039.1"/>
    <property type="molecule type" value="Genomic_DNA"/>
</dbReference>
<protein>
    <submittedName>
        <fullName evidence="1">11085_t:CDS:1</fullName>
    </submittedName>
</protein>